<sequence>MDPRLWWIWAILAAAFILGEIVTTGFFLLWFGIGAAAAALAALFGLGPGWQWAAFVFLSAILVLLSRRFADRVTSPPPPGIGAERAIGKNGVVIESIDPLKDAGRVRVEKDEWRATSESEGNIPVGTKVTVVRIEGTHLVVKPTEEVT</sequence>
<dbReference type="SUPFAM" id="SSF141322">
    <property type="entry name" value="NfeD domain-like"/>
    <property type="match status" value="1"/>
</dbReference>
<organism evidence="7 8">
    <name type="scientific">candidate division TA06 bacterium DG_24</name>
    <dbReference type="NCBI Taxonomy" id="1703770"/>
    <lineage>
        <taxon>Bacteria</taxon>
        <taxon>Bacteria division TA06</taxon>
    </lineage>
</organism>
<dbReference type="EMBL" id="LIZS01000013">
    <property type="protein sequence ID" value="KPJ53761.1"/>
    <property type="molecule type" value="Genomic_DNA"/>
</dbReference>
<evidence type="ECO:0000256" key="2">
    <source>
        <dbReference type="ARBA" id="ARBA00022692"/>
    </source>
</evidence>
<feature type="transmembrane region" description="Helical" evidence="5">
    <location>
        <begin position="6"/>
        <end position="22"/>
    </location>
</feature>
<keyword evidence="2 5" id="KW-0812">Transmembrane</keyword>
<dbReference type="Proteomes" id="UP000052008">
    <property type="component" value="Unassembled WGS sequence"/>
</dbReference>
<evidence type="ECO:0000256" key="3">
    <source>
        <dbReference type="ARBA" id="ARBA00022989"/>
    </source>
</evidence>
<dbReference type="GO" id="GO:0005886">
    <property type="term" value="C:plasma membrane"/>
    <property type="evidence" value="ECO:0007669"/>
    <property type="project" value="TreeGrafter"/>
</dbReference>
<keyword evidence="3 5" id="KW-1133">Transmembrane helix</keyword>
<protein>
    <recommendedName>
        <fullName evidence="6">NfeD-like C-terminal domain-containing protein</fullName>
    </recommendedName>
</protein>
<reference evidence="7 8" key="1">
    <citation type="journal article" date="2015" name="Microbiome">
        <title>Genomic resolution of linkages in carbon, nitrogen, and sulfur cycling among widespread estuary sediment bacteria.</title>
        <authorList>
            <person name="Baker B.J."/>
            <person name="Lazar C.S."/>
            <person name="Teske A.P."/>
            <person name="Dick G.J."/>
        </authorList>
    </citation>
    <scope>NUCLEOTIDE SEQUENCE [LARGE SCALE GENOMIC DNA]</scope>
    <source>
        <strain evidence="7">DG_24</strain>
    </source>
</reference>
<evidence type="ECO:0000256" key="1">
    <source>
        <dbReference type="ARBA" id="ARBA00004141"/>
    </source>
</evidence>
<dbReference type="PANTHER" id="PTHR33507:SF3">
    <property type="entry name" value="INNER MEMBRANE PROTEIN YBBJ"/>
    <property type="match status" value="1"/>
</dbReference>
<comment type="caution">
    <text evidence="7">The sequence shown here is derived from an EMBL/GenBank/DDBJ whole genome shotgun (WGS) entry which is preliminary data.</text>
</comment>
<dbReference type="STRING" id="1703770.AMJ39_03400"/>
<comment type="subcellular location">
    <subcellularLocation>
        <location evidence="1">Membrane</location>
        <topology evidence="1">Multi-pass membrane protein</topology>
    </subcellularLocation>
</comment>
<proteinExistence type="predicted"/>
<dbReference type="AlphaFoldDB" id="A0A0S7WUD3"/>
<dbReference type="Gene3D" id="2.40.50.140">
    <property type="entry name" value="Nucleic acid-binding proteins"/>
    <property type="match status" value="1"/>
</dbReference>
<evidence type="ECO:0000313" key="8">
    <source>
        <dbReference type="Proteomes" id="UP000052008"/>
    </source>
</evidence>
<accession>A0A0S7WUD3</accession>
<dbReference type="InterPro" id="IPR002810">
    <property type="entry name" value="NfeD-like_C"/>
</dbReference>
<dbReference type="PANTHER" id="PTHR33507">
    <property type="entry name" value="INNER MEMBRANE PROTEIN YBBJ"/>
    <property type="match status" value="1"/>
</dbReference>
<evidence type="ECO:0000256" key="4">
    <source>
        <dbReference type="ARBA" id="ARBA00023136"/>
    </source>
</evidence>
<evidence type="ECO:0000259" key="6">
    <source>
        <dbReference type="Pfam" id="PF01957"/>
    </source>
</evidence>
<feature type="transmembrane region" description="Helical" evidence="5">
    <location>
        <begin position="52"/>
        <end position="70"/>
    </location>
</feature>
<dbReference type="Pfam" id="PF01957">
    <property type="entry name" value="NfeD"/>
    <property type="match status" value="1"/>
</dbReference>
<feature type="domain" description="NfeD-like C-terminal" evidence="6">
    <location>
        <begin position="83"/>
        <end position="143"/>
    </location>
</feature>
<evidence type="ECO:0000256" key="5">
    <source>
        <dbReference type="SAM" id="Phobius"/>
    </source>
</evidence>
<gene>
    <name evidence="7" type="ORF">AMJ39_03400</name>
</gene>
<dbReference type="InterPro" id="IPR052165">
    <property type="entry name" value="Membrane_assoc_protease"/>
</dbReference>
<evidence type="ECO:0000313" key="7">
    <source>
        <dbReference type="EMBL" id="KPJ53761.1"/>
    </source>
</evidence>
<dbReference type="InterPro" id="IPR012340">
    <property type="entry name" value="NA-bd_OB-fold"/>
</dbReference>
<keyword evidence="4 5" id="KW-0472">Membrane</keyword>
<name>A0A0S7WUD3_UNCT6</name>